<dbReference type="OrthoDB" id="5372734at2759"/>
<feature type="compositionally biased region" description="Polar residues" evidence="1">
    <location>
        <begin position="393"/>
        <end position="402"/>
    </location>
</feature>
<dbReference type="Proteomes" id="UP000698800">
    <property type="component" value="Unassembled WGS sequence"/>
</dbReference>
<evidence type="ECO:0000313" key="2">
    <source>
        <dbReference type="EMBL" id="KAH0537418.1"/>
    </source>
</evidence>
<proteinExistence type="predicted"/>
<organism evidence="2 3">
    <name type="scientific">Glutinoglossum americanum</name>
    <dbReference type="NCBI Taxonomy" id="1670608"/>
    <lineage>
        <taxon>Eukaryota</taxon>
        <taxon>Fungi</taxon>
        <taxon>Dikarya</taxon>
        <taxon>Ascomycota</taxon>
        <taxon>Pezizomycotina</taxon>
        <taxon>Geoglossomycetes</taxon>
        <taxon>Geoglossales</taxon>
        <taxon>Geoglossaceae</taxon>
        <taxon>Glutinoglossum</taxon>
    </lineage>
</organism>
<evidence type="ECO:0000256" key="1">
    <source>
        <dbReference type="SAM" id="MobiDB-lite"/>
    </source>
</evidence>
<keyword evidence="3" id="KW-1185">Reference proteome</keyword>
<feature type="region of interest" description="Disordered" evidence="1">
    <location>
        <begin position="154"/>
        <end position="200"/>
    </location>
</feature>
<dbReference type="EMBL" id="JAGHQL010000146">
    <property type="protein sequence ID" value="KAH0537418.1"/>
    <property type="molecule type" value="Genomic_DNA"/>
</dbReference>
<accession>A0A9P8I2Y2</accession>
<gene>
    <name evidence="2" type="ORF">FGG08_005771</name>
</gene>
<reference evidence="2" key="1">
    <citation type="submission" date="2021-03" db="EMBL/GenBank/DDBJ databases">
        <title>Comparative genomics and phylogenomic investigation of the class Geoglossomycetes provide insights into ecological specialization and systematics.</title>
        <authorList>
            <person name="Melie T."/>
            <person name="Pirro S."/>
            <person name="Miller A.N."/>
            <person name="Quandt A."/>
        </authorList>
    </citation>
    <scope>NUCLEOTIDE SEQUENCE</scope>
    <source>
        <strain evidence="2">GBOQ0MN5Z8</strain>
    </source>
</reference>
<dbReference type="AlphaFoldDB" id="A0A9P8I2Y2"/>
<comment type="caution">
    <text evidence="2">The sequence shown here is derived from an EMBL/GenBank/DDBJ whole genome shotgun (WGS) entry which is preliminary data.</text>
</comment>
<name>A0A9P8I2Y2_9PEZI</name>
<feature type="region of interest" description="Disordered" evidence="1">
    <location>
        <begin position="252"/>
        <end position="276"/>
    </location>
</feature>
<sequence length="402" mass="44311">MYSTHRRPLLAEHLPSKAWSSWIAYDQVAQSLDARNGPNHKITHVVCVTIIHAAYVPPADRIRAKAGFSTTADVYSLGRVAKVVGGDMSDEEDFLDDEYWEYEDCPNDGVAAWADDLAEHTIHSPVWADIDPNFEMEEFWSDWENYSDDYYDGDTRKSTKVEGNGIRSSPKPGEKRKRAISDSVRRKRRKREERTPSLSLGDSLDASAVQVGLVAPIVIWRAKGSPERPLLHDSEEAEEVSVLKDWRERLQSASHTNHRSEESKTTAKPAGGEVRNAVKVTSNIALGSTQTPARKSARLRSHLPIEEINARAIAGGEENGVPHSALSVIPLPEGPSDKGIMKKSNSKVMGPPENVPKVARATTRSARNAGGAGQKRKAPEPKENDRTSKKKGSSNGRNIEAE</sequence>
<feature type="region of interest" description="Disordered" evidence="1">
    <location>
        <begin position="314"/>
        <end position="402"/>
    </location>
</feature>
<evidence type="ECO:0000313" key="3">
    <source>
        <dbReference type="Proteomes" id="UP000698800"/>
    </source>
</evidence>
<feature type="compositionally biased region" description="Basic and acidic residues" evidence="1">
    <location>
        <begin position="377"/>
        <end position="387"/>
    </location>
</feature>
<protein>
    <submittedName>
        <fullName evidence="2">Uncharacterized protein</fullName>
    </submittedName>
</protein>